<evidence type="ECO:0000313" key="4">
    <source>
        <dbReference type="Proteomes" id="UP000789595"/>
    </source>
</evidence>
<evidence type="ECO:0000256" key="2">
    <source>
        <dbReference type="SAM" id="Phobius"/>
    </source>
</evidence>
<feature type="compositionally biased region" description="Basic residues" evidence="1">
    <location>
        <begin position="1"/>
        <end position="11"/>
    </location>
</feature>
<name>A0A8J2S9E1_9STRA</name>
<dbReference type="Proteomes" id="UP000789595">
    <property type="component" value="Unassembled WGS sequence"/>
</dbReference>
<proteinExistence type="predicted"/>
<accession>A0A8J2S9E1</accession>
<dbReference type="EMBL" id="CAKKNE010000001">
    <property type="protein sequence ID" value="CAH0366222.1"/>
    <property type="molecule type" value="Genomic_DNA"/>
</dbReference>
<feature type="transmembrane region" description="Helical" evidence="2">
    <location>
        <begin position="374"/>
        <end position="397"/>
    </location>
</feature>
<keyword evidence="2" id="KW-0472">Membrane</keyword>
<comment type="caution">
    <text evidence="3">The sequence shown here is derived from an EMBL/GenBank/DDBJ whole genome shotgun (WGS) entry which is preliminary data.</text>
</comment>
<sequence>MADNLRRRRQGVRFDDDDEDYDAVKQGSDDDDGRRRPTAAKVFAARKSLGYSDDDEDTTPAAPAPKWAERVVAVVDAIVIAAAPYADKAMTLAEDAVAVAAPVARRVYGVATARVTREGLAIATGLFVCLFGGSFVRLIAVAEALHVTGAYATAATALAELREHVEVVAEAEKTDGRRKSMAVLRKERQYKRIASRKISVYASAIRNPAALTASLASLWSAAATVAAALRITFARTLVLGVSVAATVSPAMRRDFAPAVAATLKPMHRQWAPTIIDVCVRAVCVAIAWRLQRVFSAWHSAARGGVACAKALGRVLKRKGWVPARIALASDEEPYRGTDSTGPVIGGLYADEVVGFVLAACGLRLQLSRSFGLPLLLRLVLLPALALEGVLALLFLGLGP</sequence>
<dbReference type="OrthoDB" id="427138at2759"/>
<gene>
    <name evidence="3" type="ORF">PECAL_1P27000</name>
</gene>
<feature type="transmembrane region" description="Helical" evidence="2">
    <location>
        <begin position="198"/>
        <end position="221"/>
    </location>
</feature>
<dbReference type="AlphaFoldDB" id="A0A8J2S9E1"/>
<protein>
    <submittedName>
        <fullName evidence="3">Uncharacterized protein</fullName>
    </submittedName>
</protein>
<keyword evidence="4" id="KW-1185">Reference proteome</keyword>
<keyword evidence="2" id="KW-0812">Transmembrane</keyword>
<evidence type="ECO:0000313" key="3">
    <source>
        <dbReference type="EMBL" id="CAH0366222.1"/>
    </source>
</evidence>
<keyword evidence="2" id="KW-1133">Transmembrane helix</keyword>
<reference evidence="3" key="1">
    <citation type="submission" date="2021-11" db="EMBL/GenBank/DDBJ databases">
        <authorList>
            <consortium name="Genoscope - CEA"/>
            <person name="William W."/>
        </authorList>
    </citation>
    <scope>NUCLEOTIDE SEQUENCE</scope>
</reference>
<organism evidence="3 4">
    <name type="scientific">Pelagomonas calceolata</name>
    <dbReference type="NCBI Taxonomy" id="35677"/>
    <lineage>
        <taxon>Eukaryota</taxon>
        <taxon>Sar</taxon>
        <taxon>Stramenopiles</taxon>
        <taxon>Ochrophyta</taxon>
        <taxon>Pelagophyceae</taxon>
        <taxon>Pelagomonadales</taxon>
        <taxon>Pelagomonadaceae</taxon>
        <taxon>Pelagomonas</taxon>
    </lineage>
</organism>
<evidence type="ECO:0000256" key="1">
    <source>
        <dbReference type="SAM" id="MobiDB-lite"/>
    </source>
</evidence>
<feature type="region of interest" description="Disordered" evidence="1">
    <location>
        <begin position="1"/>
        <end position="37"/>
    </location>
</feature>